<feature type="region of interest" description="Disordered" evidence="1">
    <location>
        <begin position="67"/>
        <end position="125"/>
    </location>
</feature>
<dbReference type="OrthoDB" id="73788at2759"/>
<evidence type="ECO:0000313" key="3">
    <source>
        <dbReference type="EMBL" id="KAG5652397.1"/>
    </source>
</evidence>
<dbReference type="PANTHER" id="PTHR16019:SF5">
    <property type="entry name" value="BSD DOMAIN-CONTAINING PROTEIN 1"/>
    <property type="match status" value="1"/>
</dbReference>
<dbReference type="InterPro" id="IPR035925">
    <property type="entry name" value="BSD_dom_sf"/>
</dbReference>
<feature type="compositionally biased region" description="Acidic residues" evidence="1">
    <location>
        <begin position="371"/>
        <end position="384"/>
    </location>
</feature>
<dbReference type="InterPro" id="IPR051494">
    <property type="entry name" value="BSD_domain-containing"/>
</dbReference>
<proteinExistence type="predicted"/>
<dbReference type="PANTHER" id="PTHR16019">
    <property type="entry name" value="SYNAPSE-ASSOCIATED PROTEIN"/>
    <property type="match status" value="1"/>
</dbReference>
<dbReference type="Gene3D" id="1.10.3970.10">
    <property type="entry name" value="BSD domain"/>
    <property type="match status" value="1"/>
</dbReference>
<reference evidence="3" key="1">
    <citation type="submission" date="2021-02" db="EMBL/GenBank/DDBJ databases">
        <authorList>
            <person name="Nieuwenhuis M."/>
            <person name="Van De Peppel L.J.J."/>
        </authorList>
    </citation>
    <scope>NUCLEOTIDE SEQUENCE</scope>
    <source>
        <strain evidence="3">D49</strain>
    </source>
</reference>
<reference evidence="3" key="2">
    <citation type="submission" date="2021-10" db="EMBL/GenBank/DDBJ databases">
        <title>Phylogenomics reveals ancestral predisposition of the termite-cultivated fungus Termitomyces towards a domesticated lifestyle.</title>
        <authorList>
            <person name="Auxier B."/>
            <person name="Grum-Grzhimaylo A."/>
            <person name="Cardenas M.E."/>
            <person name="Lodge J.D."/>
            <person name="Laessoe T."/>
            <person name="Pedersen O."/>
            <person name="Smith M.E."/>
            <person name="Kuyper T.W."/>
            <person name="Franco-Molano E.A."/>
            <person name="Baroni T.J."/>
            <person name="Aanen D.K."/>
        </authorList>
    </citation>
    <scope>NUCLEOTIDE SEQUENCE</scope>
    <source>
        <strain evidence="3">D49</strain>
    </source>
</reference>
<evidence type="ECO:0000313" key="4">
    <source>
        <dbReference type="Proteomes" id="UP000717328"/>
    </source>
</evidence>
<feature type="region of interest" description="Disordered" evidence="1">
    <location>
        <begin position="1"/>
        <end position="24"/>
    </location>
</feature>
<dbReference type="GO" id="GO:0005737">
    <property type="term" value="C:cytoplasm"/>
    <property type="evidence" value="ECO:0007669"/>
    <property type="project" value="TreeGrafter"/>
</dbReference>
<feature type="region of interest" description="Disordered" evidence="1">
    <location>
        <begin position="229"/>
        <end position="252"/>
    </location>
</feature>
<dbReference type="Pfam" id="PF03909">
    <property type="entry name" value="BSD"/>
    <property type="match status" value="1"/>
</dbReference>
<feature type="compositionally biased region" description="Low complexity" evidence="1">
    <location>
        <begin position="399"/>
        <end position="413"/>
    </location>
</feature>
<keyword evidence="4" id="KW-1185">Reference proteome</keyword>
<comment type="caution">
    <text evidence="3">The sequence shown here is derived from an EMBL/GenBank/DDBJ whole genome shotgun (WGS) entry which is preliminary data.</text>
</comment>
<feature type="compositionally biased region" description="Acidic residues" evidence="1">
    <location>
        <begin position="459"/>
        <end position="475"/>
    </location>
</feature>
<dbReference type="AlphaFoldDB" id="A0A9P7GKP7"/>
<feature type="compositionally biased region" description="Polar residues" evidence="1">
    <location>
        <begin position="441"/>
        <end position="454"/>
    </location>
</feature>
<evidence type="ECO:0000256" key="1">
    <source>
        <dbReference type="SAM" id="MobiDB-lite"/>
    </source>
</evidence>
<sequence length="475" mass="51576">MNFLDTYDVPGQTTPTQPPQQSLNDEVTEVIGSLGRLWGGFRKQSQTVLQSARKDFSEVVTQAQKELTKLTSEPTQAPTRELSDYGDTPASRAAVADNDTSALPTSTPEETPGASTSTSTSTSLFSRLQSALPPNLLETARNQLPESLKNVSENIDLPQLRANFVTEFQRVQGVTLAQAEEYAHKSEVLLREAVKEAGDVLRDAVKILPPEQADGGLVWDGSDMWSLPLEPSDAASSSNTPPSDPSTAHRRYAEAQEAVATRAESLFRRLRHDPAIVRHDPAVDAGELYSAWVAEEVDSKDGGIGGDHWIAKINTLLAEPSSGEVLKTTKDALVPGELTEAEFWTRFLFRAHQIEAEEQKRKALLEGNLEEEDFSWEDDDEETGTSEVPSTAASFVHASNSSEPSTSNENTLETADDKSQSLLPTPAMGKRESSEDYDVVSSGNVSPRVSSNPVPLSEEANDDSSDADSADSDWE</sequence>
<protein>
    <recommendedName>
        <fullName evidence="2">BSD domain-containing protein</fullName>
    </recommendedName>
</protein>
<dbReference type="InterPro" id="IPR005607">
    <property type="entry name" value="BSD_dom"/>
</dbReference>
<feature type="compositionally biased region" description="Polar residues" evidence="1">
    <location>
        <begin position="67"/>
        <end position="78"/>
    </location>
</feature>
<feature type="compositionally biased region" description="Low complexity" evidence="1">
    <location>
        <begin position="104"/>
        <end position="123"/>
    </location>
</feature>
<gene>
    <name evidence="3" type="ORF">H0H81_005154</name>
</gene>
<dbReference type="SUPFAM" id="SSF140383">
    <property type="entry name" value="BSD domain-like"/>
    <property type="match status" value="1"/>
</dbReference>
<dbReference type="EMBL" id="JABCKI010000130">
    <property type="protein sequence ID" value="KAG5652397.1"/>
    <property type="molecule type" value="Genomic_DNA"/>
</dbReference>
<organism evidence="3 4">
    <name type="scientific">Sphagnurus paluster</name>
    <dbReference type="NCBI Taxonomy" id="117069"/>
    <lineage>
        <taxon>Eukaryota</taxon>
        <taxon>Fungi</taxon>
        <taxon>Dikarya</taxon>
        <taxon>Basidiomycota</taxon>
        <taxon>Agaricomycotina</taxon>
        <taxon>Agaricomycetes</taxon>
        <taxon>Agaricomycetidae</taxon>
        <taxon>Agaricales</taxon>
        <taxon>Tricholomatineae</taxon>
        <taxon>Lyophyllaceae</taxon>
        <taxon>Sphagnurus</taxon>
    </lineage>
</organism>
<dbReference type="PROSITE" id="PS50858">
    <property type="entry name" value="BSD"/>
    <property type="match status" value="1"/>
</dbReference>
<feature type="region of interest" description="Disordered" evidence="1">
    <location>
        <begin position="371"/>
        <end position="475"/>
    </location>
</feature>
<feature type="compositionally biased region" description="Low complexity" evidence="1">
    <location>
        <begin position="12"/>
        <end position="21"/>
    </location>
</feature>
<name>A0A9P7GKP7_9AGAR</name>
<evidence type="ECO:0000259" key="2">
    <source>
        <dbReference type="PROSITE" id="PS50858"/>
    </source>
</evidence>
<feature type="domain" description="BSD" evidence="2">
    <location>
        <begin position="326"/>
        <end position="355"/>
    </location>
</feature>
<dbReference type="Proteomes" id="UP000717328">
    <property type="component" value="Unassembled WGS sequence"/>
</dbReference>
<accession>A0A9P7GKP7</accession>
<feature type="compositionally biased region" description="Low complexity" evidence="1">
    <location>
        <begin position="231"/>
        <end position="241"/>
    </location>
</feature>